<evidence type="ECO:0000256" key="1">
    <source>
        <dbReference type="SAM" id="SignalP"/>
    </source>
</evidence>
<keyword evidence="3" id="KW-1185">Reference proteome</keyword>
<accession>A0ABW0C039</accession>
<name>A0ABW0C039_9BACT</name>
<evidence type="ECO:0000313" key="3">
    <source>
        <dbReference type="Proteomes" id="UP001596163"/>
    </source>
</evidence>
<gene>
    <name evidence="2" type="ORF">ACFPIK_13060</name>
</gene>
<organism evidence="2 3">
    <name type="scientific">Algoriphagus aquatilis</name>
    <dbReference type="NCBI Taxonomy" id="490186"/>
    <lineage>
        <taxon>Bacteria</taxon>
        <taxon>Pseudomonadati</taxon>
        <taxon>Bacteroidota</taxon>
        <taxon>Cytophagia</taxon>
        <taxon>Cytophagales</taxon>
        <taxon>Cyclobacteriaceae</taxon>
        <taxon>Algoriphagus</taxon>
    </lineage>
</organism>
<feature type="signal peptide" evidence="1">
    <location>
        <begin position="1"/>
        <end position="20"/>
    </location>
</feature>
<dbReference type="Proteomes" id="UP001596163">
    <property type="component" value="Unassembled WGS sequence"/>
</dbReference>
<keyword evidence="1" id="KW-0732">Signal</keyword>
<dbReference type="PROSITE" id="PS51257">
    <property type="entry name" value="PROKAR_LIPOPROTEIN"/>
    <property type="match status" value="1"/>
</dbReference>
<comment type="caution">
    <text evidence="2">The sequence shown here is derived from an EMBL/GenBank/DDBJ whole genome shotgun (WGS) entry which is preliminary data.</text>
</comment>
<proteinExistence type="predicted"/>
<evidence type="ECO:0000313" key="2">
    <source>
        <dbReference type="EMBL" id="MFC5192700.1"/>
    </source>
</evidence>
<dbReference type="RefSeq" id="WP_377915966.1">
    <property type="nucleotide sequence ID" value="NZ_JBHSKS010000010.1"/>
</dbReference>
<sequence length="116" mass="12914">MKSFLLVLLSSVLLFGCSDSENPTTCGVENPLKDLAWLKQEIENAGGPNSSEYSFLMQASYQGQTVFFFGFCNPLWNYATIYQDCQGNRISGEITFADLSNQKVIWKPANSVCTFS</sequence>
<dbReference type="EMBL" id="JBHSKS010000010">
    <property type="protein sequence ID" value="MFC5192700.1"/>
    <property type="molecule type" value="Genomic_DNA"/>
</dbReference>
<feature type="chain" id="PRO_5046713718" description="Lipoprotein" evidence="1">
    <location>
        <begin position="21"/>
        <end position="116"/>
    </location>
</feature>
<evidence type="ECO:0008006" key="4">
    <source>
        <dbReference type="Google" id="ProtNLM"/>
    </source>
</evidence>
<protein>
    <recommendedName>
        <fullName evidence="4">Lipoprotein</fullName>
    </recommendedName>
</protein>
<reference evidence="3" key="1">
    <citation type="journal article" date="2019" name="Int. J. Syst. Evol. Microbiol.">
        <title>The Global Catalogue of Microorganisms (GCM) 10K type strain sequencing project: providing services to taxonomists for standard genome sequencing and annotation.</title>
        <authorList>
            <consortium name="The Broad Institute Genomics Platform"/>
            <consortium name="The Broad Institute Genome Sequencing Center for Infectious Disease"/>
            <person name="Wu L."/>
            <person name="Ma J."/>
        </authorList>
    </citation>
    <scope>NUCLEOTIDE SEQUENCE [LARGE SCALE GENOMIC DNA]</scope>
    <source>
        <strain evidence="3">CGMCC 1.7030</strain>
    </source>
</reference>